<organism evidence="4 5">
    <name type="scientific">Danionella cerebrum</name>
    <dbReference type="NCBI Taxonomy" id="2873325"/>
    <lineage>
        <taxon>Eukaryota</taxon>
        <taxon>Metazoa</taxon>
        <taxon>Chordata</taxon>
        <taxon>Craniata</taxon>
        <taxon>Vertebrata</taxon>
        <taxon>Euteleostomi</taxon>
        <taxon>Actinopterygii</taxon>
        <taxon>Neopterygii</taxon>
        <taxon>Teleostei</taxon>
        <taxon>Ostariophysi</taxon>
        <taxon>Cypriniformes</taxon>
        <taxon>Danionidae</taxon>
        <taxon>Danioninae</taxon>
        <taxon>Danionella</taxon>
    </lineage>
</organism>
<keyword evidence="1" id="KW-1015">Disulfide bond</keyword>
<dbReference type="PROSITE" id="PS50240">
    <property type="entry name" value="TRYPSIN_DOM"/>
    <property type="match status" value="1"/>
</dbReference>
<dbReference type="SMART" id="SM00020">
    <property type="entry name" value="Tryp_SPc"/>
    <property type="match status" value="1"/>
</dbReference>
<evidence type="ECO:0000256" key="1">
    <source>
        <dbReference type="ARBA" id="ARBA00023157"/>
    </source>
</evidence>
<dbReference type="PROSITE" id="PS00135">
    <property type="entry name" value="TRYPSIN_SER"/>
    <property type="match status" value="1"/>
</dbReference>
<feature type="non-terminal residue" evidence="4">
    <location>
        <position position="1"/>
    </location>
</feature>
<sequence length="146" mass="15854">NLFFYVLADFIQPICLPAPGQQFKAGTKCSIAGWGLLAENGDTTNLLQEAVVPLLNNTQCQEWLPEYNLTDRMICAGFAEGGVDSCQGDSGGPLMCAMDDHWVLVGVTSFGVGCGQPQRPGAYARASQFVEWVVENRRLHSAWKGL</sequence>
<dbReference type="PANTHER" id="PTHR24252:SF16">
    <property type="entry name" value="TRANSMEMBRANE SERINE PROTEASE 15"/>
    <property type="match status" value="1"/>
</dbReference>
<proteinExistence type="inferred from homology"/>
<dbReference type="InterPro" id="IPR001254">
    <property type="entry name" value="Trypsin_dom"/>
</dbReference>
<evidence type="ECO:0000313" key="4">
    <source>
        <dbReference type="EMBL" id="TRY93111.1"/>
    </source>
</evidence>
<dbReference type="SUPFAM" id="SSF50494">
    <property type="entry name" value="Trypsin-like serine proteases"/>
    <property type="match status" value="1"/>
</dbReference>
<dbReference type="Proteomes" id="UP000316079">
    <property type="component" value="Unassembled WGS sequence"/>
</dbReference>
<dbReference type="FunFam" id="2.40.10.10:FF:000002">
    <property type="entry name" value="Transmembrane protease serine"/>
    <property type="match status" value="1"/>
</dbReference>
<evidence type="ECO:0000259" key="3">
    <source>
        <dbReference type="PROSITE" id="PS50240"/>
    </source>
</evidence>
<dbReference type="OrthoDB" id="8940251at2759"/>
<dbReference type="InterPro" id="IPR043504">
    <property type="entry name" value="Peptidase_S1_PA_chymotrypsin"/>
</dbReference>
<dbReference type="InterPro" id="IPR033116">
    <property type="entry name" value="TRYPSIN_SER"/>
</dbReference>
<dbReference type="Pfam" id="PF00089">
    <property type="entry name" value="Trypsin"/>
    <property type="match status" value="1"/>
</dbReference>
<comment type="caution">
    <text evidence="4">The sequence shown here is derived from an EMBL/GenBank/DDBJ whole genome shotgun (WGS) entry which is preliminary data.</text>
</comment>
<dbReference type="GO" id="GO:0006508">
    <property type="term" value="P:proteolysis"/>
    <property type="evidence" value="ECO:0007669"/>
    <property type="project" value="InterPro"/>
</dbReference>
<dbReference type="STRING" id="623744.A0A553QT02"/>
<dbReference type="Gene3D" id="2.40.10.10">
    <property type="entry name" value="Trypsin-like serine proteases"/>
    <property type="match status" value="2"/>
</dbReference>
<dbReference type="AlphaFoldDB" id="A0A553QT02"/>
<dbReference type="InterPro" id="IPR009003">
    <property type="entry name" value="Peptidase_S1_PA"/>
</dbReference>
<evidence type="ECO:0000256" key="2">
    <source>
        <dbReference type="ARBA" id="ARBA00024195"/>
    </source>
</evidence>
<dbReference type="CDD" id="cd00190">
    <property type="entry name" value="Tryp_SPc"/>
    <property type="match status" value="1"/>
</dbReference>
<reference evidence="4 5" key="1">
    <citation type="journal article" date="2019" name="Sci. Data">
        <title>Hybrid genome assembly and annotation of Danionella translucida.</title>
        <authorList>
            <person name="Kadobianskyi M."/>
            <person name="Schulze L."/>
            <person name="Schuelke M."/>
            <person name="Judkewitz B."/>
        </authorList>
    </citation>
    <scope>NUCLEOTIDE SEQUENCE [LARGE SCALE GENOMIC DNA]</scope>
    <source>
        <strain evidence="4 5">Bolton</strain>
    </source>
</reference>
<dbReference type="PANTHER" id="PTHR24252">
    <property type="entry name" value="ACROSIN-RELATED"/>
    <property type="match status" value="1"/>
</dbReference>
<feature type="domain" description="Peptidase S1" evidence="3">
    <location>
        <begin position="1"/>
        <end position="138"/>
    </location>
</feature>
<accession>A0A553QT02</accession>
<keyword evidence="5" id="KW-1185">Reference proteome</keyword>
<comment type="similarity">
    <text evidence="2">Belongs to the peptidase S1 family. CLIP subfamily.</text>
</comment>
<dbReference type="EMBL" id="SRMA01025568">
    <property type="protein sequence ID" value="TRY93111.1"/>
    <property type="molecule type" value="Genomic_DNA"/>
</dbReference>
<dbReference type="GO" id="GO:0004252">
    <property type="term" value="F:serine-type endopeptidase activity"/>
    <property type="evidence" value="ECO:0007669"/>
    <property type="project" value="InterPro"/>
</dbReference>
<name>A0A553QT02_9TELE</name>
<protein>
    <recommendedName>
        <fullName evidence="3">Peptidase S1 domain-containing protein</fullName>
    </recommendedName>
</protein>
<evidence type="ECO:0000313" key="5">
    <source>
        <dbReference type="Proteomes" id="UP000316079"/>
    </source>
</evidence>
<gene>
    <name evidence="4" type="ORF">DNTS_007755</name>
</gene>